<dbReference type="EMBL" id="CAJVPL010008794">
    <property type="protein sequence ID" value="CAG8675651.1"/>
    <property type="molecule type" value="Genomic_DNA"/>
</dbReference>
<dbReference type="Proteomes" id="UP000789831">
    <property type="component" value="Unassembled WGS sequence"/>
</dbReference>
<evidence type="ECO:0000313" key="2">
    <source>
        <dbReference type="Proteomes" id="UP000789831"/>
    </source>
</evidence>
<dbReference type="AlphaFoldDB" id="A0A9N9HD40"/>
<comment type="caution">
    <text evidence="1">The sequence shown here is derived from an EMBL/GenBank/DDBJ whole genome shotgun (WGS) entry which is preliminary data.</text>
</comment>
<keyword evidence="2" id="KW-1185">Reference proteome</keyword>
<proteinExistence type="predicted"/>
<accession>A0A9N9HD40</accession>
<feature type="non-terminal residue" evidence="1">
    <location>
        <position position="1"/>
    </location>
</feature>
<gene>
    <name evidence="1" type="ORF">AGERDE_LOCUS12452</name>
</gene>
<feature type="non-terminal residue" evidence="1">
    <location>
        <position position="56"/>
    </location>
</feature>
<protein>
    <submittedName>
        <fullName evidence="1">5438_t:CDS:1</fullName>
    </submittedName>
</protein>
<organism evidence="1 2">
    <name type="scientific">Ambispora gerdemannii</name>
    <dbReference type="NCBI Taxonomy" id="144530"/>
    <lineage>
        <taxon>Eukaryota</taxon>
        <taxon>Fungi</taxon>
        <taxon>Fungi incertae sedis</taxon>
        <taxon>Mucoromycota</taxon>
        <taxon>Glomeromycotina</taxon>
        <taxon>Glomeromycetes</taxon>
        <taxon>Archaeosporales</taxon>
        <taxon>Ambisporaceae</taxon>
        <taxon>Ambispora</taxon>
    </lineage>
</organism>
<evidence type="ECO:0000313" key="1">
    <source>
        <dbReference type="EMBL" id="CAG8675651.1"/>
    </source>
</evidence>
<reference evidence="1" key="1">
    <citation type="submission" date="2021-06" db="EMBL/GenBank/DDBJ databases">
        <authorList>
            <person name="Kallberg Y."/>
            <person name="Tangrot J."/>
            <person name="Rosling A."/>
        </authorList>
    </citation>
    <scope>NUCLEOTIDE SEQUENCE</scope>
    <source>
        <strain evidence="1">MT106</strain>
    </source>
</reference>
<name>A0A9N9HD40_9GLOM</name>
<sequence length="56" mass="6485">WIFDDIDKLSDSFTHAQCKPNIRGQKLHPKAIYTSRLIPYLSNTPTVHIRDDLFAS</sequence>